<proteinExistence type="predicted"/>
<accession>A0A2Z4Q9H9</accession>
<gene>
    <name evidence="2" type="primary">44</name>
    <name evidence="2" type="ORF">PBI_TRINE_44</name>
</gene>
<dbReference type="KEGG" id="vg:54993659"/>
<sequence length="112" mass="12404">MGMSQGPTLPLPAKHHEEIGRTPDMNRTNPTATERLDAIATMISEPVKELADLTWELDRHADPELIEELRNGVAELLDALYHTELADDVLPDTPIRGQAHTFADVAREAGDR</sequence>
<dbReference type="GeneID" id="54993659"/>
<organism evidence="2 3">
    <name type="scientific">Gordonia phage Trine</name>
    <dbReference type="NCBI Taxonomy" id="2201431"/>
    <lineage>
        <taxon>Viruses</taxon>
        <taxon>Duplodnaviria</taxon>
        <taxon>Heunggongvirae</taxon>
        <taxon>Uroviricota</taxon>
        <taxon>Caudoviricetes</taxon>
        <taxon>Trinevirus</taxon>
        <taxon>Trinevirus trine</taxon>
    </lineage>
</organism>
<dbReference type="RefSeq" id="YP_009803101.1">
    <property type="nucleotide sequence ID" value="NC_047991.1"/>
</dbReference>
<protein>
    <submittedName>
        <fullName evidence="2">Uncharacterized protein</fullName>
    </submittedName>
</protein>
<evidence type="ECO:0000313" key="3">
    <source>
        <dbReference type="Proteomes" id="UP000250672"/>
    </source>
</evidence>
<feature type="region of interest" description="Disordered" evidence="1">
    <location>
        <begin position="1"/>
        <end position="30"/>
    </location>
</feature>
<keyword evidence="3" id="KW-1185">Reference proteome</keyword>
<evidence type="ECO:0000313" key="2">
    <source>
        <dbReference type="EMBL" id="AWY06545.1"/>
    </source>
</evidence>
<evidence type="ECO:0000256" key="1">
    <source>
        <dbReference type="SAM" id="MobiDB-lite"/>
    </source>
</evidence>
<dbReference type="Proteomes" id="UP000250672">
    <property type="component" value="Genome"/>
</dbReference>
<reference evidence="3" key="1">
    <citation type="submission" date="2018-04" db="EMBL/GenBank/DDBJ databases">
        <authorList>
            <person name="Go L.Y."/>
            <person name="Mitchell J.A."/>
        </authorList>
    </citation>
    <scope>NUCLEOTIDE SEQUENCE [LARGE SCALE GENOMIC DNA]</scope>
</reference>
<name>A0A2Z4Q9H9_9CAUD</name>
<dbReference type="EMBL" id="MH271318">
    <property type="protein sequence ID" value="AWY06545.1"/>
    <property type="molecule type" value="Genomic_DNA"/>
</dbReference>